<dbReference type="InterPro" id="IPR002182">
    <property type="entry name" value="NB-ARC"/>
</dbReference>
<dbReference type="Gene3D" id="1.25.40.10">
    <property type="entry name" value="Tetratricopeptide repeat domain"/>
    <property type="match status" value="1"/>
</dbReference>
<dbReference type="Pfam" id="PF13181">
    <property type="entry name" value="TPR_8"/>
    <property type="match status" value="1"/>
</dbReference>
<dbReference type="SUPFAM" id="SSF52540">
    <property type="entry name" value="P-loop containing nucleoside triphosphate hydrolases"/>
    <property type="match status" value="1"/>
</dbReference>
<accession>A0ABR1HLQ1</accession>
<dbReference type="Pfam" id="PF13424">
    <property type="entry name" value="TPR_12"/>
    <property type="match status" value="1"/>
</dbReference>
<dbReference type="Proteomes" id="UP001498421">
    <property type="component" value="Unassembled WGS sequence"/>
</dbReference>
<feature type="domain" description="DUF7779" evidence="2">
    <location>
        <begin position="606"/>
        <end position="694"/>
    </location>
</feature>
<evidence type="ECO:0000313" key="3">
    <source>
        <dbReference type="EMBL" id="KAK7422145.1"/>
    </source>
</evidence>
<dbReference type="Gene3D" id="3.40.50.300">
    <property type="entry name" value="P-loop containing nucleotide triphosphate hydrolases"/>
    <property type="match status" value="1"/>
</dbReference>
<dbReference type="Gene3D" id="3.40.50.1820">
    <property type="entry name" value="alpha/beta hydrolase"/>
    <property type="match status" value="1"/>
</dbReference>
<evidence type="ECO:0008006" key="5">
    <source>
        <dbReference type="Google" id="ProtNLM"/>
    </source>
</evidence>
<dbReference type="PRINTS" id="PR00364">
    <property type="entry name" value="DISEASERSIST"/>
</dbReference>
<dbReference type="SMART" id="SM00028">
    <property type="entry name" value="TPR"/>
    <property type="match status" value="3"/>
</dbReference>
<evidence type="ECO:0000259" key="1">
    <source>
        <dbReference type="Pfam" id="PF00931"/>
    </source>
</evidence>
<organism evidence="3 4">
    <name type="scientific">Neonectria magnoliae</name>
    <dbReference type="NCBI Taxonomy" id="2732573"/>
    <lineage>
        <taxon>Eukaryota</taxon>
        <taxon>Fungi</taxon>
        <taxon>Dikarya</taxon>
        <taxon>Ascomycota</taxon>
        <taxon>Pezizomycotina</taxon>
        <taxon>Sordariomycetes</taxon>
        <taxon>Hypocreomycetidae</taxon>
        <taxon>Hypocreales</taxon>
        <taxon>Nectriaceae</taxon>
        <taxon>Neonectria</taxon>
    </lineage>
</organism>
<dbReference type="InterPro" id="IPR056681">
    <property type="entry name" value="DUF7779"/>
</dbReference>
<dbReference type="PANTHER" id="PTHR35205:SF1">
    <property type="entry name" value="ZU5 DOMAIN-CONTAINING PROTEIN"/>
    <property type="match status" value="1"/>
</dbReference>
<dbReference type="InterPro" id="IPR027417">
    <property type="entry name" value="P-loop_NTPase"/>
</dbReference>
<dbReference type="InterPro" id="IPR019734">
    <property type="entry name" value="TPR_rpt"/>
</dbReference>
<protein>
    <recommendedName>
        <fullName evidence="5">NB-ARC domain-containing protein</fullName>
    </recommendedName>
</protein>
<evidence type="ECO:0000259" key="2">
    <source>
        <dbReference type="Pfam" id="PF25000"/>
    </source>
</evidence>
<reference evidence="3 4" key="1">
    <citation type="journal article" date="2025" name="Microbiol. Resour. Announc.">
        <title>Draft genome sequences for Neonectria magnoliae and Neonectria punicea, canker pathogens of Liriodendron tulipifera and Acer saccharum in West Virginia.</title>
        <authorList>
            <person name="Petronek H.M."/>
            <person name="Kasson M.T."/>
            <person name="Metheny A.M."/>
            <person name="Stauder C.M."/>
            <person name="Lovett B."/>
            <person name="Lynch S.C."/>
            <person name="Garnas J.R."/>
            <person name="Kasson L.R."/>
            <person name="Stajich J.E."/>
        </authorList>
    </citation>
    <scope>NUCLEOTIDE SEQUENCE [LARGE SCALE GENOMIC DNA]</scope>
    <source>
        <strain evidence="3 4">NRRL 64651</strain>
    </source>
</reference>
<keyword evidence="4" id="KW-1185">Reference proteome</keyword>
<evidence type="ECO:0000313" key="4">
    <source>
        <dbReference type="Proteomes" id="UP001498421"/>
    </source>
</evidence>
<sequence length="1084" mass="122467">MLYRNRGKMRLIFHHKVQAAPEDGLDIIVLPAPFAVKLRESCSWLKPLSAATQNDTRVYYYDYRLQADNSTLWRQLLSHGHFLLETLSTIRNTPSLHRRPIVFIAHSLGGIIIKRALSLANQEGSVIEHALCGIIFLGTPHLVSLNDPRWSRWPLMMRSPAKDAPKVELGKFDIPNLAAACQDFQAINLQSPILSIYEGLEKRTRDNVLDVFKRSRMLFVDQDLARVGAQNEDLQRVEANHDDLIRVPVNGLLYDKIVKFFKVAAEEGPEGVAEIFKQLRLEESTTQTSASLRSSSRKDQTNTLAVDITDLDNQTPLALLDLEKIRVVQRLPLRLLSGAQRNPIFLGRADIMEEMDKVLLPSNTSTELDDRVPKSFALCGMGGIGKTEIACQYVHTRKHLFDAVFWVSAETERKLALGFREISRELGLEDPATGLSDEVVTRGIVHGWLSKPLKVSGSGPRPTYSDASWLLVFDNADDEDLLFDWWPSTGVGSIIITSRDPLTKDSPIAETTGVDVSPLSVEDGGLLLEQVSRSSKQNQGAVLCQKISHTLGGLPLALIQMGSVIRRNHYSLGEFIEFYEKSSGKFQSAQLSGVRLAYRHTLSSVWAIEALPPHASALLRVISIMDADKIQEKMLTEATAYVSMEDYPKTMEEYVDARYQLLRASLISRNVDERELRIHRLVQEVTREKMTLNELAEVLEAAVTLVLAIWPVTKTILMRNRAWRYPIFDAYLPHISKWGLIYADKIKSGQIKPGIDTAILFNDAAWSIIERSFVDKVPPLLLSLAHATLETIDPAGDEELEKTKSRQMGYYHHYKSLEAQDHGLLGVAFEDCKEALRIVIDRVEKWNDPADTKDLADIYNTTGILEILHDKVDVAIRNWHLAYDAFREAKDMGIFGPTWPAISLSAVYVLKGQPDKGEEYLGPVLSDREKELGENDKTSSETGAQWRMMGHIRIGQGRSEEGLRYHERALENLVATRGEYHYETGDCCYNIAQDHLRAGDVERASSFLDRAITVYGNIAPRDENMARALWKKGRVLKKLGQTAAAQPYLDRAMDIRRRIDPSDDREEQELMDQDWDKLLFYFSR</sequence>
<gene>
    <name evidence="3" type="ORF">QQZ08_009613</name>
</gene>
<dbReference type="EMBL" id="JAZAVK010000112">
    <property type="protein sequence ID" value="KAK7422145.1"/>
    <property type="molecule type" value="Genomic_DNA"/>
</dbReference>
<dbReference type="SUPFAM" id="SSF48452">
    <property type="entry name" value="TPR-like"/>
    <property type="match status" value="1"/>
</dbReference>
<feature type="domain" description="NB-ARC" evidence="1">
    <location>
        <begin position="374"/>
        <end position="433"/>
    </location>
</feature>
<dbReference type="InterPro" id="IPR029058">
    <property type="entry name" value="AB_hydrolase_fold"/>
</dbReference>
<name>A0ABR1HLQ1_9HYPO</name>
<dbReference type="InterPro" id="IPR011990">
    <property type="entry name" value="TPR-like_helical_dom_sf"/>
</dbReference>
<dbReference type="SUPFAM" id="SSF53474">
    <property type="entry name" value="alpha/beta-Hydrolases"/>
    <property type="match status" value="1"/>
</dbReference>
<dbReference type="Pfam" id="PF00931">
    <property type="entry name" value="NB-ARC"/>
    <property type="match status" value="1"/>
</dbReference>
<proteinExistence type="predicted"/>
<comment type="caution">
    <text evidence="3">The sequence shown here is derived from an EMBL/GenBank/DDBJ whole genome shotgun (WGS) entry which is preliminary data.</text>
</comment>
<dbReference type="Pfam" id="PF25000">
    <property type="entry name" value="DUF7779"/>
    <property type="match status" value="1"/>
</dbReference>
<dbReference type="PANTHER" id="PTHR35205">
    <property type="entry name" value="NB-ARC AND TPR DOMAIN PROTEIN"/>
    <property type="match status" value="1"/>
</dbReference>